<evidence type="ECO:0000313" key="1">
    <source>
        <dbReference type="EMBL" id="CDZ76974.1"/>
    </source>
</evidence>
<dbReference type="EMBL" id="CCSB01000001">
    <property type="protein sequence ID" value="CDZ76974.1"/>
    <property type="molecule type" value="Genomic_DNA"/>
</dbReference>
<reference evidence="1 2" key="1">
    <citation type="submission" date="2014-06" db="EMBL/GenBank/DDBJ databases">
        <authorList>
            <person name="Urmite Genomes Urmite Genomes"/>
        </authorList>
    </citation>
    <scope>NUCLEOTIDE SEQUENCE [LARGE SCALE GENOMIC DNA]</scope>
</reference>
<dbReference type="RefSeq" id="WP_043873395.1">
    <property type="nucleotide sequence ID" value="NZ_CCVW01000001.1"/>
</dbReference>
<dbReference type="AlphaFoldDB" id="A0A078KYY7"/>
<dbReference type="STRING" id="1034943.BN59_01253"/>
<accession>A0A078KYY7</accession>
<keyword evidence="2" id="KW-1185">Reference proteome</keyword>
<dbReference type="OrthoDB" id="5653832at2"/>
<protein>
    <submittedName>
        <fullName evidence="1">Uncharacterized protein</fullName>
    </submittedName>
</protein>
<dbReference type="eggNOG" id="ENOG5031I4P">
    <property type="taxonomic scope" value="Bacteria"/>
</dbReference>
<proteinExistence type="predicted"/>
<organism evidence="1 2">
    <name type="scientific">Legionella massiliensis</name>
    <dbReference type="NCBI Taxonomy" id="1034943"/>
    <lineage>
        <taxon>Bacteria</taxon>
        <taxon>Pseudomonadati</taxon>
        <taxon>Pseudomonadota</taxon>
        <taxon>Gammaproteobacteria</taxon>
        <taxon>Legionellales</taxon>
        <taxon>Legionellaceae</taxon>
        <taxon>Legionella</taxon>
    </lineage>
</organism>
<evidence type="ECO:0000313" key="2">
    <source>
        <dbReference type="Proteomes" id="UP000044071"/>
    </source>
</evidence>
<gene>
    <name evidence="1" type="ORF">BN59_01253</name>
</gene>
<dbReference type="Proteomes" id="UP000044071">
    <property type="component" value="Unassembled WGS sequence"/>
</dbReference>
<sequence>MHPRKRQYSNEIYNLVTSSCMNMADEKNRAIPQLLNITADDARELIRRIVTALPDDYFYNATEQMRYGIFAFISKNFILFQCQEDIDSDDYAYHLIDFIRNLSSNIARRYYAN</sequence>
<name>A0A078KYY7_9GAMM</name>